<reference evidence="12 13" key="1">
    <citation type="journal article" date="2010" name="Nature">
        <title>Perigord black truffle genome uncovers evolutionary origins and mechanisms of symbiosis.</title>
        <authorList>
            <person name="Martin F."/>
            <person name="Kohler A."/>
            <person name="Murat C."/>
            <person name="Balestrini R."/>
            <person name="Coutinho P.M."/>
            <person name="Jaillon O."/>
            <person name="Montanini B."/>
            <person name="Morin E."/>
            <person name="Noel B."/>
            <person name="Percudani R."/>
            <person name="Porcel B."/>
            <person name="Rubini A."/>
            <person name="Amicucci A."/>
            <person name="Amselem J."/>
            <person name="Anthouard V."/>
            <person name="Arcioni S."/>
            <person name="Artiguenave F."/>
            <person name="Aury J.M."/>
            <person name="Ballario P."/>
            <person name="Bolchi A."/>
            <person name="Brenna A."/>
            <person name="Brun A."/>
            <person name="Buee M."/>
            <person name="Cantarel B."/>
            <person name="Chevalier G."/>
            <person name="Couloux A."/>
            <person name="Da Silva C."/>
            <person name="Denoeud F."/>
            <person name="Duplessis S."/>
            <person name="Ghignone S."/>
            <person name="Hilselberger B."/>
            <person name="Iotti M."/>
            <person name="Marcais B."/>
            <person name="Mello A."/>
            <person name="Miranda M."/>
            <person name="Pacioni G."/>
            <person name="Quesneville H."/>
            <person name="Riccioni C."/>
            <person name="Ruotolo R."/>
            <person name="Splivallo R."/>
            <person name="Stocchi V."/>
            <person name="Tisserant E."/>
            <person name="Viscomi A.R."/>
            <person name="Zambonelli A."/>
            <person name="Zampieri E."/>
            <person name="Henrissat B."/>
            <person name="Lebrun M.H."/>
            <person name="Paolocci F."/>
            <person name="Bonfante P."/>
            <person name="Ottonello S."/>
            <person name="Wincker P."/>
        </authorList>
    </citation>
    <scope>NUCLEOTIDE SEQUENCE [LARGE SCALE GENOMIC DNA]</scope>
    <source>
        <strain evidence="12 13">Mel28</strain>
    </source>
</reference>
<evidence type="ECO:0000313" key="13">
    <source>
        <dbReference type="Proteomes" id="UP000006911"/>
    </source>
</evidence>
<dbReference type="eggNOG" id="ENOG502SC1K">
    <property type="taxonomic scope" value="Eukaryota"/>
</dbReference>
<dbReference type="OMA" id="WNAELEN"/>
<dbReference type="InterPro" id="IPR031463">
    <property type="entry name" value="Mic12"/>
</dbReference>
<keyword evidence="13" id="KW-1185">Reference proteome</keyword>
<evidence type="ECO:0000256" key="8">
    <source>
        <dbReference type="ARBA" id="ARBA00023136"/>
    </source>
</evidence>
<sequence>MGIIGGFLGGTILTGSIAYLALRHLNANTRAHSTSLRESRQIADSILLPKQVPKNRDPTLERPSFVETLKDTWNWEIEKIVRRVQGWDLRSTREGVEDTIGNVVEKLKG</sequence>
<dbReference type="KEGG" id="tml:GSTUM_00010498001"/>
<evidence type="ECO:0000256" key="2">
    <source>
        <dbReference type="ARBA" id="ARBA00004370"/>
    </source>
</evidence>
<comment type="similarity">
    <text evidence="3 11">Belongs to the MICOS complex subunit Mic12 family.</text>
</comment>
<keyword evidence="11" id="KW-0999">Mitochondrion inner membrane</keyword>
<keyword evidence="8 11" id="KW-0472">Membrane</keyword>
<dbReference type="GO" id="GO:0044284">
    <property type="term" value="C:mitochondrial crista junction"/>
    <property type="evidence" value="ECO:0007669"/>
    <property type="project" value="InterPro"/>
</dbReference>
<dbReference type="Pfam" id="PF17050">
    <property type="entry name" value="AIM5"/>
    <property type="match status" value="1"/>
</dbReference>
<accession>D5GM29</accession>
<evidence type="ECO:0000256" key="4">
    <source>
        <dbReference type="ARBA" id="ARBA00018170"/>
    </source>
</evidence>
<evidence type="ECO:0000256" key="5">
    <source>
        <dbReference type="ARBA" id="ARBA00022692"/>
    </source>
</evidence>
<evidence type="ECO:0000256" key="9">
    <source>
        <dbReference type="ARBA" id="ARBA00032159"/>
    </source>
</evidence>
<feature type="transmembrane region" description="Helical" evidence="11">
    <location>
        <begin position="6"/>
        <end position="22"/>
    </location>
</feature>
<proteinExistence type="inferred from homology"/>
<gene>
    <name evidence="12" type="ORF">GSTUM_00010498001</name>
</gene>
<comment type="subunit">
    <text evidence="11">Component of the mitochondrial contact site and cristae organizing system (MICOS) complex.</text>
</comment>
<dbReference type="RefSeq" id="XP_002841381.1">
    <property type="nucleotide sequence ID" value="XM_002841335.1"/>
</dbReference>
<comment type="function">
    <text evidence="1 11">Component of the MICOS complex, a large protein complex of the mitochondrial inner membrane that plays crucial roles in the maintenance of crista junctions, inner membrane architecture, and formation of contact sites to the outer membrane.</text>
</comment>
<evidence type="ECO:0000256" key="10">
    <source>
        <dbReference type="ARBA" id="ARBA00032985"/>
    </source>
</evidence>
<evidence type="ECO:0000256" key="1">
    <source>
        <dbReference type="ARBA" id="ARBA00002689"/>
    </source>
</evidence>
<dbReference type="GeneID" id="9187356"/>
<dbReference type="HOGENOM" id="CLU_134520_2_0_1"/>
<evidence type="ECO:0000256" key="6">
    <source>
        <dbReference type="ARBA" id="ARBA00022989"/>
    </source>
</evidence>
<keyword evidence="5 11" id="KW-0812">Transmembrane</keyword>
<dbReference type="GO" id="GO:0042407">
    <property type="term" value="P:cristae formation"/>
    <property type="evidence" value="ECO:0007669"/>
    <property type="project" value="InterPro"/>
</dbReference>
<protein>
    <recommendedName>
        <fullName evidence="4 11">MICOS complex subunit MIC12</fullName>
    </recommendedName>
    <alternativeName>
        <fullName evidence="10 11">Altered inheritance of mitochondria protein 5, mitochondrial</fullName>
    </alternativeName>
    <alternativeName>
        <fullName evidence="9 11">Found in mitochondrial proteome protein 51</fullName>
    </alternativeName>
</protein>
<dbReference type="GO" id="GO:0061617">
    <property type="term" value="C:MICOS complex"/>
    <property type="evidence" value="ECO:0007669"/>
    <property type="project" value="UniProtKB-UniRule"/>
</dbReference>
<evidence type="ECO:0000256" key="7">
    <source>
        <dbReference type="ARBA" id="ARBA00023128"/>
    </source>
</evidence>
<evidence type="ECO:0000256" key="11">
    <source>
        <dbReference type="RuleBase" id="RU363010"/>
    </source>
</evidence>
<dbReference type="InParanoid" id="D5GM29"/>
<evidence type="ECO:0000256" key="3">
    <source>
        <dbReference type="ARBA" id="ARBA00009188"/>
    </source>
</evidence>
<evidence type="ECO:0000313" key="12">
    <source>
        <dbReference type="EMBL" id="CAZ85572.1"/>
    </source>
</evidence>
<name>D5GM29_TUBMM</name>
<dbReference type="Proteomes" id="UP000006911">
    <property type="component" value="Unassembled WGS sequence"/>
</dbReference>
<dbReference type="AlphaFoldDB" id="D5GM29"/>
<organism evidence="12 13">
    <name type="scientific">Tuber melanosporum (strain Mel28)</name>
    <name type="common">Perigord black truffle</name>
    <dbReference type="NCBI Taxonomy" id="656061"/>
    <lineage>
        <taxon>Eukaryota</taxon>
        <taxon>Fungi</taxon>
        <taxon>Dikarya</taxon>
        <taxon>Ascomycota</taxon>
        <taxon>Pezizomycotina</taxon>
        <taxon>Pezizomycetes</taxon>
        <taxon>Pezizales</taxon>
        <taxon>Tuberaceae</taxon>
        <taxon>Tuber</taxon>
    </lineage>
</organism>
<keyword evidence="7 11" id="KW-0496">Mitochondrion</keyword>
<dbReference type="EMBL" id="FN430351">
    <property type="protein sequence ID" value="CAZ85572.1"/>
    <property type="molecule type" value="Genomic_DNA"/>
</dbReference>
<comment type="subcellular location">
    <subcellularLocation>
        <location evidence="2">Membrane</location>
    </subcellularLocation>
    <subcellularLocation>
        <location evidence="11">Mitochondrion inner membrane</location>
        <topology evidence="11">Single-pass membrane protein</topology>
    </subcellularLocation>
</comment>
<keyword evidence="6 11" id="KW-1133">Transmembrane helix</keyword>